<dbReference type="Gene3D" id="3.40.50.1820">
    <property type="entry name" value="alpha/beta hydrolase"/>
    <property type="match status" value="1"/>
</dbReference>
<reference evidence="4" key="1">
    <citation type="submission" date="2025-08" db="UniProtKB">
        <authorList>
            <consortium name="RefSeq"/>
        </authorList>
    </citation>
    <scope>IDENTIFICATION</scope>
    <source>
        <tissue evidence="4">Testes</tissue>
    </source>
</reference>
<comment type="similarity">
    <text evidence="1">Belongs to the type-B carboxylesterase/lipase family.</text>
</comment>
<name>A0ABM0M019_SACKO</name>
<dbReference type="InterPro" id="IPR051093">
    <property type="entry name" value="Neuroligin/BSAL"/>
</dbReference>
<dbReference type="RefSeq" id="XP_006813360.1">
    <property type="nucleotide sequence ID" value="XM_006813297.1"/>
</dbReference>
<dbReference type="SUPFAM" id="SSF53474">
    <property type="entry name" value="alpha/beta-Hydrolases"/>
    <property type="match status" value="1"/>
</dbReference>
<dbReference type="PANTHER" id="PTHR43903">
    <property type="entry name" value="NEUROLIGIN"/>
    <property type="match status" value="1"/>
</dbReference>
<feature type="domain" description="Carboxylesterase type B" evidence="2">
    <location>
        <begin position="1"/>
        <end position="285"/>
    </location>
</feature>
<proteinExistence type="inferred from homology"/>
<sequence>MHMLSPLSKGLYKKVIAESGSSLNPWAVYIEPYDPTDAAYLLADNSGCPRLPHEDLLACLRTMDPFLISAMTPIQLYNIFTWAPVVDGPGGFLPDEPLNLLKNGQFNMDVPVLIGYNKDETSPLMVLVDGAGDGMTRDEFNQLLWDRNVLGRKYYSDTNIHYEDLFKAYGNQYTPWEDPENVTLLRDAYMELLDENIFHAGIHWQARAFSIYGLDTYVYRFDYDRSGILPDWMGVPHVAELFYVFGSSYQDNAFAFMEWTDEDRKVSDTVQTLWCNFAKSGNPTPDGMAIPNRITVSTKYFEPAKVTSDGRERSVA</sequence>
<evidence type="ECO:0000313" key="3">
    <source>
        <dbReference type="Proteomes" id="UP000694865"/>
    </source>
</evidence>
<dbReference type="Pfam" id="PF00135">
    <property type="entry name" value="COesterase"/>
    <property type="match status" value="1"/>
</dbReference>
<accession>A0ABM0M019</accession>
<gene>
    <name evidence="4" type="primary">LOC102805031</name>
</gene>
<protein>
    <submittedName>
        <fullName evidence="4">Acetylcholinesterase-like</fullName>
    </submittedName>
</protein>
<organism evidence="3 4">
    <name type="scientific">Saccoglossus kowalevskii</name>
    <name type="common">Acorn worm</name>
    <dbReference type="NCBI Taxonomy" id="10224"/>
    <lineage>
        <taxon>Eukaryota</taxon>
        <taxon>Metazoa</taxon>
        <taxon>Hemichordata</taxon>
        <taxon>Enteropneusta</taxon>
        <taxon>Harrimaniidae</taxon>
        <taxon>Saccoglossus</taxon>
    </lineage>
</organism>
<keyword evidence="3" id="KW-1185">Reference proteome</keyword>
<evidence type="ECO:0000313" key="4">
    <source>
        <dbReference type="RefSeq" id="XP_006813360.1"/>
    </source>
</evidence>
<dbReference type="InterPro" id="IPR002018">
    <property type="entry name" value="CarbesteraseB"/>
</dbReference>
<dbReference type="Proteomes" id="UP000694865">
    <property type="component" value="Unplaced"/>
</dbReference>
<dbReference type="GeneID" id="102805031"/>
<dbReference type="InterPro" id="IPR029058">
    <property type="entry name" value="AB_hydrolase_fold"/>
</dbReference>
<evidence type="ECO:0000256" key="1">
    <source>
        <dbReference type="ARBA" id="ARBA00005964"/>
    </source>
</evidence>
<evidence type="ECO:0000259" key="2">
    <source>
        <dbReference type="Pfam" id="PF00135"/>
    </source>
</evidence>